<protein>
    <recommendedName>
        <fullName evidence="2">histidine kinase</fullName>
        <ecNumber evidence="2">2.7.13.3</ecNumber>
    </recommendedName>
</protein>
<organism evidence="10 11">
    <name type="scientific">Bacteroides cellulosilyticus</name>
    <dbReference type="NCBI Taxonomy" id="246787"/>
    <lineage>
        <taxon>Bacteria</taxon>
        <taxon>Pseudomonadati</taxon>
        <taxon>Bacteroidota</taxon>
        <taxon>Bacteroidia</taxon>
        <taxon>Bacteroidales</taxon>
        <taxon>Bacteroidaceae</taxon>
        <taxon>Bacteroides</taxon>
    </lineage>
</organism>
<dbReference type="EMBL" id="CP012801">
    <property type="protein sequence ID" value="ALJ60376.1"/>
    <property type="molecule type" value="Genomic_DNA"/>
</dbReference>
<dbReference type="RefSeq" id="WP_029426522.1">
    <property type="nucleotide sequence ID" value="NZ_CP012801.1"/>
</dbReference>
<dbReference type="PROSITE" id="PS50109">
    <property type="entry name" value="HIS_KIN"/>
    <property type="match status" value="1"/>
</dbReference>
<dbReference type="GO" id="GO:0000155">
    <property type="term" value="F:phosphorelay sensor kinase activity"/>
    <property type="evidence" value="ECO:0007669"/>
    <property type="project" value="InterPro"/>
</dbReference>
<accession>A0A0P0GK82</accession>
<evidence type="ECO:0000256" key="4">
    <source>
        <dbReference type="ARBA" id="ARBA00022777"/>
    </source>
</evidence>
<dbReference type="Pfam" id="PF13176">
    <property type="entry name" value="TPR_7"/>
    <property type="match status" value="1"/>
</dbReference>
<feature type="repeat" description="TPR" evidence="6">
    <location>
        <begin position="163"/>
        <end position="196"/>
    </location>
</feature>
<dbReference type="Gene3D" id="1.10.287.130">
    <property type="match status" value="1"/>
</dbReference>
<dbReference type="PROSITE" id="PS50293">
    <property type="entry name" value="TPR_REGION"/>
    <property type="match status" value="1"/>
</dbReference>
<gene>
    <name evidence="10" type="primary">pleC_5</name>
    <name evidence="10" type="ORF">BcellWH2_03139</name>
</gene>
<evidence type="ECO:0000256" key="1">
    <source>
        <dbReference type="ARBA" id="ARBA00000085"/>
    </source>
</evidence>
<dbReference type="InterPro" id="IPR003661">
    <property type="entry name" value="HisK_dim/P_dom"/>
</dbReference>
<dbReference type="CDD" id="cd00082">
    <property type="entry name" value="HisKA"/>
    <property type="match status" value="1"/>
</dbReference>
<keyword evidence="5" id="KW-0902">Two-component regulatory system</keyword>
<dbReference type="InterPro" id="IPR005467">
    <property type="entry name" value="His_kinase_dom"/>
</dbReference>
<dbReference type="Gene3D" id="1.25.40.10">
    <property type="entry name" value="Tetratricopeptide repeat domain"/>
    <property type="match status" value="1"/>
</dbReference>
<keyword evidence="7" id="KW-1133">Transmembrane helix</keyword>
<dbReference type="PANTHER" id="PTHR43711">
    <property type="entry name" value="TWO-COMPONENT HISTIDINE KINASE"/>
    <property type="match status" value="1"/>
</dbReference>
<evidence type="ECO:0000256" key="7">
    <source>
        <dbReference type="SAM" id="Phobius"/>
    </source>
</evidence>
<evidence type="ECO:0000256" key="6">
    <source>
        <dbReference type="PROSITE-ProRule" id="PRU00339"/>
    </source>
</evidence>
<dbReference type="InterPro" id="IPR050736">
    <property type="entry name" value="Sensor_HK_Regulatory"/>
</dbReference>
<evidence type="ECO:0000256" key="5">
    <source>
        <dbReference type="ARBA" id="ARBA00023012"/>
    </source>
</evidence>
<dbReference type="AlphaFoldDB" id="A0A0P0GK82"/>
<dbReference type="Proteomes" id="UP000061809">
    <property type="component" value="Chromosome"/>
</dbReference>
<dbReference type="SMART" id="SM00388">
    <property type="entry name" value="HisKA"/>
    <property type="match status" value="1"/>
</dbReference>
<proteinExistence type="predicted"/>
<evidence type="ECO:0000313" key="10">
    <source>
        <dbReference type="EMBL" id="ALJ60376.1"/>
    </source>
</evidence>
<dbReference type="SUPFAM" id="SSF48452">
    <property type="entry name" value="TPR-like"/>
    <property type="match status" value="2"/>
</dbReference>
<dbReference type="Pfam" id="PF00512">
    <property type="entry name" value="HisKA"/>
    <property type="match status" value="1"/>
</dbReference>
<comment type="catalytic activity">
    <reaction evidence="1">
        <text>ATP + protein L-histidine = ADP + protein N-phospho-L-histidine.</text>
        <dbReference type="EC" id="2.7.13.3"/>
    </reaction>
</comment>
<keyword evidence="4" id="KW-0418">Kinase</keyword>
<sequence>MKKIILLILLLADIPFLTETHASTKQQARDSIFQTAATIPNDSIRCIFLRNAFQQYIGQESATEYLDSAIVLARRKQIHGEELWALFDYCRQYEYLADIFNQQKRLLILKEASYQYKDYAFYYTMWLSVLQARCALGDTEYAIMQAQEMRDESTRLNYKKGNFIAALALAQAYDFAGRYDEAIEIYKQALENNPTANENGLLIIHGNLAKLYKKQEKYPQALSEYQKQLDVLTKVSKGLPLSDTFKTIFLEIETSFCKIYMITKDQEKLIQHLKKAEEYYSDNVYLGAYINYHSLWGFYYKLTKEWDKCFRELDLALAACRGTDPFNENDLLKSKADALLETGRYKDAANLYKMVAIKGDSLNQDMLQRHKEAHQANYKIRRALLEKEELTKRYRYIQVGAGTIILLILVFVIIRAYHIRCQLRHAEKETRKAFERMEAADKMKECFLHNITYEIRIPLNTVVGFSELLSSENDLTDEEIEEYSIAVKSNSTKLLKLINNILDLSRLEAGMMRFTVQECDAVQLCRETRMIVDMETPDIVKSTFNTELEMLQIKADSKWFLKLLTSLLSVPQEYKGEKREVEYTLSQEDKYLKIIILRSPLYQCWEDEQEQHILHNINRLYVETFKGSYQVEEKEKEKIVSITYPIS</sequence>
<evidence type="ECO:0000313" key="11">
    <source>
        <dbReference type="Proteomes" id="UP000061809"/>
    </source>
</evidence>
<evidence type="ECO:0000256" key="2">
    <source>
        <dbReference type="ARBA" id="ARBA00012438"/>
    </source>
</evidence>
<keyword evidence="7" id="KW-0472">Membrane</keyword>
<dbReference type="PATRIC" id="fig|246787.4.peg.3251"/>
<feature type="chain" id="PRO_5006047713" description="histidine kinase" evidence="8">
    <location>
        <begin position="23"/>
        <end position="647"/>
    </location>
</feature>
<evidence type="ECO:0000256" key="3">
    <source>
        <dbReference type="ARBA" id="ARBA00022679"/>
    </source>
</evidence>
<dbReference type="PROSITE" id="PS50005">
    <property type="entry name" value="TPR"/>
    <property type="match status" value="1"/>
</dbReference>
<evidence type="ECO:0000256" key="8">
    <source>
        <dbReference type="SAM" id="SignalP"/>
    </source>
</evidence>
<dbReference type="SUPFAM" id="SSF47384">
    <property type="entry name" value="Homodimeric domain of signal transducing histidine kinase"/>
    <property type="match status" value="1"/>
</dbReference>
<dbReference type="PANTHER" id="PTHR43711:SF31">
    <property type="entry name" value="HISTIDINE KINASE"/>
    <property type="match status" value="1"/>
</dbReference>
<keyword evidence="3 10" id="KW-0808">Transferase</keyword>
<dbReference type="InterPro" id="IPR011990">
    <property type="entry name" value="TPR-like_helical_dom_sf"/>
</dbReference>
<keyword evidence="8" id="KW-0732">Signal</keyword>
<dbReference type="InterPro" id="IPR036097">
    <property type="entry name" value="HisK_dim/P_sf"/>
</dbReference>
<feature type="domain" description="Histidine kinase" evidence="9">
    <location>
        <begin position="450"/>
        <end position="647"/>
    </location>
</feature>
<dbReference type="InterPro" id="IPR019734">
    <property type="entry name" value="TPR_rpt"/>
</dbReference>
<dbReference type="KEGG" id="bcel:BcellWH2_03139"/>
<keyword evidence="7" id="KW-0812">Transmembrane</keyword>
<feature type="signal peptide" evidence="8">
    <location>
        <begin position="1"/>
        <end position="22"/>
    </location>
</feature>
<dbReference type="SMART" id="SM00028">
    <property type="entry name" value="TPR"/>
    <property type="match status" value="3"/>
</dbReference>
<name>A0A0P0GK82_9BACE</name>
<reference evidence="10 11" key="1">
    <citation type="journal article" date="2015" name="Science">
        <title>Genetic determinants of in vivo fitness and diet responsiveness in multiple human gut Bacteroides.</title>
        <authorList>
            <person name="Wu M."/>
            <person name="McNulty N.P."/>
            <person name="Rodionov D.A."/>
            <person name="Khoroshkin M.S."/>
            <person name="Griffin N.W."/>
            <person name="Cheng J."/>
            <person name="Latreille P."/>
            <person name="Kerstetter R.A."/>
            <person name="Terrapon N."/>
            <person name="Henrissat B."/>
            <person name="Osterman A.L."/>
            <person name="Gordon J.I."/>
        </authorList>
    </citation>
    <scope>NUCLEOTIDE SEQUENCE [LARGE SCALE GENOMIC DNA]</scope>
    <source>
        <strain evidence="10 11">WH2</strain>
    </source>
</reference>
<keyword evidence="6" id="KW-0802">TPR repeat</keyword>
<feature type="transmembrane region" description="Helical" evidence="7">
    <location>
        <begin position="396"/>
        <end position="417"/>
    </location>
</feature>
<evidence type="ECO:0000259" key="9">
    <source>
        <dbReference type="PROSITE" id="PS50109"/>
    </source>
</evidence>
<dbReference type="EC" id="2.7.13.3" evidence="2"/>